<reference evidence="2" key="2">
    <citation type="submission" date="2022-01" db="EMBL/GenBank/DDBJ databases">
        <authorList>
            <person name="Yamashiro T."/>
            <person name="Shiraishi A."/>
            <person name="Satake H."/>
            <person name="Nakayama K."/>
        </authorList>
    </citation>
    <scope>NUCLEOTIDE SEQUENCE</scope>
</reference>
<accession>A0ABQ4YAZ9</accession>
<sequence length="396" mass="45168">MAPLPPRDQRHIWLRYQVEGYTEEIVHDFEQRLETIFGRQVNRVHILDFEGLTPEMRQDLAERMRMVYTRDDGQEVFVSHAWRRLFGIRAPLVQEFLLEFFSTCRIGDGMGLDVVGTLCFHLGGARRSMTWRQFILALDLHTVEETAEDGFRAYWLGSERLVPDKGDLSDYWVEISYGMEFLRGAPSHAEGRKSDARLFRGHFIGGLAHHFGLVSDDGLRGLSVVARELPLIDMGELVRLNICIEIGDDWAWVAPRPERQQVAVTSAPRAAEDAPIVDEDVQDDPAPMHAPQQPPPPRPAAGRIMPHRLGRLEEEVQGLRQDVRTLRGLVERSMTDRGRFSTWMITCMTQLMEASEQTYQAFDGTFRGSSPAAFQRRTRQRTDEPSTSAASQQPNP</sequence>
<keyword evidence="3" id="KW-1185">Reference proteome</keyword>
<dbReference type="EMBL" id="BQNB010010261">
    <property type="protein sequence ID" value="GJS74859.1"/>
    <property type="molecule type" value="Genomic_DNA"/>
</dbReference>
<gene>
    <name evidence="2" type="ORF">Tco_0707700</name>
</gene>
<feature type="region of interest" description="Disordered" evidence="1">
    <location>
        <begin position="364"/>
        <end position="396"/>
    </location>
</feature>
<evidence type="ECO:0000313" key="2">
    <source>
        <dbReference type="EMBL" id="GJS74859.1"/>
    </source>
</evidence>
<feature type="compositionally biased region" description="Polar residues" evidence="1">
    <location>
        <begin position="385"/>
        <end position="396"/>
    </location>
</feature>
<proteinExistence type="predicted"/>
<dbReference type="Proteomes" id="UP001151760">
    <property type="component" value="Unassembled WGS sequence"/>
</dbReference>
<reference evidence="2" key="1">
    <citation type="journal article" date="2022" name="Int. J. Mol. Sci.">
        <title>Draft Genome of Tanacetum Coccineum: Genomic Comparison of Closely Related Tanacetum-Family Plants.</title>
        <authorList>
            <person name="Yamashiro T."/>
            <person name="Shiraishi A."/>
            <person name="Nakayama K."/>
            <person name="Satake H."/>
        </authorList>
    </citation>
    <scope>NUCLEOTIDE SEQUENCE</scope>
</reference>
<evidence type="ECO:0000313" key="3">
    <source>
        <dbReference type="Proteomes" id="UP001151760"/>
    </source>
</evidence>
<comment type="caution">
    <text evidence="2">The sequence shown here is derived from an EMBL/GenBank/DDBJ whole genome shotgun (WGS) entry which is preliminary data.</text>
</comment>
<feature type="region of interest" description="Disordered" evidence="1">
    <location>
        <begin position="280"/>
        <end position="304"/>
    </location>
</feature>
<evidence type="ECO:0000256" key="1">
    <source>
        <dbReference type="SAM" id="MobiDB-lite"/>
    </source>
</evidence>
<organism evidence="2 3">
    <name type="scientific">Tanacetum coccineum</name>
    <dbReference type="NCBI Taxonomy" id="301880"/>
    <lineage>
        <taxon>Eukaryota</taxon>
        <taxon>Viridiplantae</taxon>
        <taxon>Streptophyta</taxon>
        <taxon>Embryophyta</taxon>
        <taxon>Tracheophyta</taxon>
        <taxon>Spermatophyta</taxon>
        <taxon>Magnoliopsida</taxon>
        <taxon>eudicotyledons</taxon>
        <taxon>Gunneridae</taxon>
        <taxon>Pentapetalae</taxon>
        <taxon>asterids</taxon>
        <taxon>campanulids</taxon>
        <taxon>Asterales</taxon>
        <taxon>Asteraceae</taxon>
        <taxon>Asteroideae</taxon>
        <taxon>Anthemideae</taxon>
        <taxon>Anthemidinae</taxon>
        <taxon>Tanacetum</taxon>
    </lineage>
</organism>
<name>A0ABQ4YAZ9_9ASTR</name>
<protein>
    <submittedName>
        <fullName evidence="2">Uncharacterized protein</fullName>
    </submittedName>
</protein>